<proteinExistence type="predicted"/>
<dbReference type="EMBL" id="QYUK01000011">
    <property type="protein sequence ID" value="RJF86927.1"/>
    <property type="molecule type" value="Genomic_DNA"/>
</dbReference>
<dbReference type="Pfam" id="PF09839">
    <property type="entry name" value="DUF2066"/>
    <property type="match status" value="1"/>
</dbReference>
<evidence type="ECO:0000256" key="1">
    <source>
        <dbReference type="SAM" id="MobiDB-lite"/>
    </source>
</evidence>
<name>A0A418WA51_9PROT</name>
<evidence type="ECO:0000313" key="3">
    <source>
        <dbReference type="Proteomes" id="UP000284605"/>
    </source>
</evidence>
<protein>
    <submittedName>
        <fullName evidence="2">DUF2066 domain-containing protein</fullName>
    </submittedName>
</protein>
<comment type="caution">
    <text evidence="2">The sequence shown here is derived from an EMBL/GenBank/DDBJ whole genome shotgun (WGS) entry which is preliminary data.</text>
</comment>
<sequence length="454" mass="47759">MTRLDRSNGPKGPEAGTILQSRAFSRGGAAHMHAARACRPCRATFCRYSRRTMHLHPGPVMPLFRLVIRLVFVGLLGALALSAPARAEGYLVEGVAGQAMAADPLAARDAATSKAQRDALEMLLKRLAAPGTEGRLPTVTDQLVFKTMQGFEVQQEKTTATSYSAVFTVEFRREAIDRLLANAGVDYVEAAGKPVVVVPLLIGSDGIARLWEDDNGWRQAWDRRPAGNDPLRMVIPLGDLPDLQTLTAQAAQQGDGGALAVLAARYEADGSIVATVQQSGAGITVTAADPGQPPFFTSTYPVGADPAAAYDKAVTAVANAIQNRYRTLNAVPAGPVVSLEAKALFTDLRGWRDLKAAIEGTAAVKKVSVRRLVVGEATIAIEYQGDPGSLREALAQRGIALENTTTGWQVRAGLPSTTAVPYTPATPGQAPVTLSPLPGSGAPGGNAPPDLLFE</sequence>
<evidence type="ECO:0000313" key="2">
    <source>
        <dbReference type="EMBL" id="RJF86927.1"/>
    </source>
</evidence>
<dbReference type="AlphaFoldDB" id="A0A418WA51"/>
<dbReference type="InterPro" id="IPR018642">
    <property type="entry name" value="DUF2066"/>
</dbReference>
<reference evidence="2 3" key="1">
    <citation type="submission" date="2018-09" db="EMBL/GenBank/DDBJ databases">
        <authorList>
            <person name="Zhu H."/>
        </authorList>
    </citation>
    <scope>NUCLEOTIDE SEQUENCE [LARGE SCALE GENOMIC DNA]</scope>
    <source>
        <strain evidence="2 3">K1W22B-8</strain>
    </source>
</reference>
<gene>
    <name evidence="2" type="ORF">D3874_07770</name>
</gene>
<organism evidence="2 3">
    <name type="scientific">Oleomonas cavernae</name>
    <dbReference type="NCBI Taxonomy" id="2320859"/>
    <lineage>
        <taxon>Bacteria</taxon>
        <taxon>Pseudomonadati</taxon>
        <taxon>Pseudomonadota</taxon>
        <taxon>Alphaproteobacteria</taxon>
        <taxon>Acetobacterales</taxon>
        <taxon>Acetobacteraceae</taxon>
        <taxon>Oleomonas</taxon>
    </lineage>
</organism>
<feature type="region of interest" description="Disordered" evidence="1">
    <location>
        <begin position="419"/>
        <end position="454"/>
    </location>
</feature>
<dbReference type="Proteomes" id="UP000284605">
    <property type="component" value="Unassembled WGS sequence"/>
</dbReference>
<accession>A0A418WA51</accession>
<keyword evidence="3" id="KW-1185">Reference proteome</keyword>
<feature type="compositionally biased region" description="Low complexity" evidence="1">
    <location>
        <begin position="434"/>
        <end position="454"/>
    </location>
</feature>